<gene>
    <name evidence="2" type="ORF">QBC36DRAFT_107835</name>
</gene>
<sequence length="286" mass="31454">MAYLATRPCFITDCAQKNTSQQISITQATFNTLTMFGWDPKRNGRKSKGVGHKTKKEHRRAKENHKNGTSDPMDIVPPKMLIEDSGPPQQPLSAAPELDTHQLVAGAYIIKLDDHTGRRLDDIVLHITTLDDRVSKLEGPANQLRVDPAQNIDQSTPALKAIGALPEQHSPFAAQTNILLPATETHLPPAFSEEAQHGLSPLDQIPSYCPRCLTNHTNHIGSGVQGHDISVSPSPIVGHQQHHQTGRGGREESSFIPRHRPPESPDNRGQAFLFLFFLLLCLLAAK</sequence>
<evidence type="ECO:0000256" key="1">
    <source>
        <dbReference type="SAM" id="MobiDB-lite"/>
    </source>
</evidence>
<evidence type="ECO:0000313" key="3">
    <source>
        <dbReference type="Proteomes" id="UP001302321"/>
    </source>
</evidence>
<protein>
    <submittedName>
        <fullName evidence="2">Uncharacterized protein</fullName>
    </submittedName>
</protein>
<dbReference type="EMBL" id="MU866142">
    <property type="protein sequence ID" value="KAK4178295.1"/>
    <property type="molecule type" value="Genomic_DNA"/>
</dbReference>
<dbReference type="Proteomes" id="UP001302321">
    <property type="component" value="Unassembled WGS sequence"/>
</dbReference>
<keyword evidence="3" id="KW-1185">Reference proteome</keyword>
<reference evidence="2" key="1">
    <citation type="journal article" date="2023" name="Mol. Phylogenet. Evol.">
        <title>Genome-scale phylogeny and comparative genomics of the fungal order Sordariales.</title>
        <authorList>
            <person name="Hensen N."/>
            <person name="Bonometti L."/>
            <person name="Westerberg I."/>
            <person name="Brannstrom I.O."/>
            <person name="Guillou S."/>
            <person name="Cros-Aarteil S."/>
            <person name="Calhoun S."/>
            <person name="Haridas S."/>
            <person name="Kuo A."/>
            <person name="Mondo S."/>
            <person name="Pangilinan J."/>
            <person name="Riley R."/>
            <person name="LaButti K."/>
            <person name="Andreopoulos B."/>
            <person name="Lipzen A."/>
            <person name="Chen C."/>
            <person name="Yan M."/>
            <person name="Daum C."/>
            <person name="Ng V."/>
            <person name="Clum A."/>
            <person name="Steindorff A."/>
            <person name="Ohm R.A."/>
            <person name="Martin F."/>
            <person name="Silar P."/>
            <person name="Natvig D.O."/>
            <person name="Lalanne C."/>
            <person name="Gautier V."/>
            <person name="Ament-Velasquez S.L."/>
            <person name="Kruys A."/>
            <person name="Hutchinson M.I."/>
            <person name="Powell A.J."/>
            <person name="Barry K."/>
            <person name="Miller A.N."/>
            <person name="Grigoriev I.V."/>
            <person name="Debuchy R."/>
            <person name="Gladieux P."/>
            <person name="Hiltunen Thoren M."/>
            <person name="Johannesson H."/>
        </authorList>
    </citation>
    <scope>NUCLEOTIDE SEQUENCE</scope>
    <source>
        <strain evidence="2">CBS 892.96</strain>
    </source>
</reference>
<dbReference type="AlphaFoldDB" id="A0AAN6WB47"/>
<reference evidence="2" key="2">
    <citation type="submission" date="2023-05" db="EMBL/GenBank/DDBJ databases">
        <authorList>
            <consortium name="Lawrence Berkeley National Laboratory"/>
            <person name="Steindorff A."/>
            <person name="Hensen N."/>
            <person name="Bonometti L."/>
            <person name="Westerberg I."/>
            <person name="Brannstrom I.O."/>
            <person name="Guillou S."/>
            <person name="Cros-Aarteil S."/>
            <person name="Calhoun S."/>
            <person name="Haridas S."/>
            <person name="Kuo A."/>
            <person name="Mondo S."/>
            <person name="Pangilinan J."/>
            <person name="Riley R."/>
            <person name="Labutti K."/>
            <person name="Andreopoulos B."/>
            <person name="Lipzen A."/>
            <person name="Chen C."/>
            <person name="Yanf M."/>
            <person name="Daum C."/>
            <person name="Ng V."/>
            <person name="Clum A."/>
            <person name="Ohm R."/>
            <person name="Martin F."/>
            <person name="Silar P."/>
            <person name="Natvig D."/>
            <person name="Lalanne C."/>
            <person name="Gautier V."/>
            <person name="Ament-Velasquez S.L."/>
            <person name="Kruys A."/>
            <person name="Hutchinson M.I."/>
            <person name="Powell A.J."/>
            <person name="Barry K."/>
            <person name="Miller A.N."/>
            <person name="Grigoriev I.V."/>
            <person name="Debuchy R."/>
            <person name="Gladieux P."/>
            <person name="Thoren M.H."/>
            <person name="Johannesson H."/>
        </authorList>
    </citation>
    <scope>NUCLEOTIDE SEQUENCE</scope>
    <source>
        <strain evidence="2">CBS 892.96</strain>
    </source>
</reference>
<organism evidence="2 3">
    <name type="scientific">Triangularia setosa</name>
    <dbReference type="NCBI Taxonomy" id="2587417"/>
    <lineage>
        <taxon>Eukaryota</taxon>
        <taxon>Fungi</taxon>
        <taxon>Dikarya</taxon>
        <taxon>Ascomycota</taxon>
        <taxon>Pezizomycotina</taxon>
        <taxon>Sordariomycetes</taxon>
        <taxon>Sordariomycetidae</taxon>
        <taxon>Sordariales</taxon>
        <taxon>Podosporaceae</taxon>
        <taxon>Triangularia</taxon>
    </lineage>
</organism>
<feature type="compositionally biased region" description="Basic residues" evidence="1">
    <location>
        <begin position="43"/>
        <end position="63"/>
    </location>
</feature>
<comment type="caution">
    <text evidence="2">The sequence shown here is derived from an EMBL/GenBank/DDBJ whole genome shotgun (WGS) entry which is preliminary data.</text>
</comment>
<feature type="region of interest" description="Disordered" evidence="1">
    <location>
        <begin position="41"/>
        <end position="93"/>
    </location>
</feature>
<evidence type="ECO:0000313" key="2">
    <source>
        <dbReference type="EMBL" id="KAK4178295.1"/>
    </source>
</evidence>
<proteinExistence type="predicted"/>
<accession>A0AAN6WB47</accession>
<feature type="region of interest" description="Disordered" evidence="1">
    <location>
        <begin position="238"/>
        <end position="265"/>
    </location>
</feature>
<name>A0AAN6WB47_9PEZI</name>